<protein>
    <submittedName>
        <fullName evidence="6">Histidine kinase</fullName>
    </submittedName>
</protein>
<feature type="transmembrane region" description="Helical" evidence="4">
    <location>
        <begin position="149"/>
        <end position="171"/>
    </location>
</feature>
<dbReference type="AlphaFoldDB" id="A0A942UXM9"/>
<keyword evidence="4" id="KW-0472">Membrane</keyword>
<keyword evidence="2 6" id="KW-0808">Transferase</keyword>
<dbReference type="GO" id="GO:0000155">
    <property type="term" value="F:phosphorelay sensor kinase activity"/>
    <property type="evidence" value="ECO:0007669"/>
    <property type="project" value="TreeGrafter"/>
</dbReference>
<dbReference type="SUPFAM" id="SSF55874">
    <property type="entry name" value="ATPase domain of HSP90 chaperone/DNA topoisomerase II/histidine kinase"/>
    <property type="match status" value="1"/>
</dbReference>
<sequence length="422" mass="49133">MNTMNNFKKRGYIALADAAASQFFLGYIIEGFRITLSVVIFPVLLYLYKELNPIITALFTGIIGVIIRSIFMVLSGYTFMEGLYHSYPEIVFYIVYGILYYFLLYRVKESSKSQWLISIIICDFASNLSEVIFRIIIIGGRDFNHIIRSLLIIALLRGILAFLILISINYYKFLAVKKEHQERYRRLIDLSVDIESEVYYMNMNIDYIEKVMTNSYHLYEKLDDENKKEEREIALQIAKDVHEIKKNYIRVIDGIEGIMENKIRYVSMTLEDIVGILRKNIDSYIQRNNLNTRITYDIEGNVSVSKHYYLMSILRNLLMNSLESIDNDLGEIDLVYKTQKNNHIFLIKDNGKGIKDKNIDYIFHPGFSTKFNQDSGAIKRGIGLTLVKDIVEKIFNGKIFVESNTEVTVFRIVIPIGKLEEK</sequence>
<dbReference type="InterPro" id="IPR003594">
    <property type="entry name" value="HATPase_dom"/>
</dbReference>
<accession>A0A942UXM9</accession>
<proteinExistence type="predicted"/>
<name>A0A942UXM9_9FIRM</name>
<feature type="transmembrane region" description="Helical" evidence="4">
    <location>
        <begin position="86"/>
        <end position="103"/>
    </location>
</feature>
<dbReference type="Proteomes" id="UP000724672">
    <property type="component" value="Unassembled WGS sequence"/>
</dbReference>
<feature type="transmembrane region" description="Helical" evidence="4">
    <location>
        <begin position="115"/>
        <end position="137"/>
    </location>
</feature>
<dbReference type="SMART" id="SM00387">
    <property type="entry name" value="HATPase_c"/>
    <property type="match status" value="1"/>
</dbReference>
<evidence type="ECO:0000256" key="1">
    <source>
        <dbReference type="ARBA" id="ARBA00022553"/>
    </source>
</evidence>
<dbReference type="PANTHER" id="PTHR43547:SF2">
    <property type="entry name" value="HYBRID SIGNAL TRANSDUCTION HISTIDINE KINASE C"/>
    <property type="match status" value="1"/>
</dbReference>
<dbReference type="InterPro" id="IPR036890">
    <property type="entry name" value="HATPase_C_sf"/>
</dbReference>
<keyword evidence="4" id="KW-1133">Transmembrane helix</keyword>
<dbReference type="InterPro" id="IPR005467">
    <property type="entry name" value="His_kinase_dom"/>
</dbReference>
<evidence type="ECO:0000259" key="5">
    <source>
        <dbReference type="PROSITE" id="PS50109"/>
    </source>
</evidence>
<dbReference type="Pfam" id="PF02518">
    <property type="entry name" value="HATPase_c"/>
    <property type="match status" value="1"/>
</dbReference>
<keyword evidence="2 6" id="KW-0418">Kinase</keyword>
<keyword evidence="4" id="KW-0812">Transmembrane</keyword>
<evidence type="ECO:0000313" key="6">
    <source>
        <dbReference type="EMBL" id="MBS4538699.1"/>
    </source>
</evidence>
<comment type="caution">
    <text evidence="6">The sequence shown here is derived from an EMBL/GenBank/DDBJ whole genome shotgun (WGS) entry which is preliminary data.</text>
</comment>
<feature type="domain" description="Histidine kinase" evidence="5">
    <location>
        <begin position="189"/>
        <end position="418"/>
    </location>
</feature>
<evidence type="ECO:0000313" key="7">
    <source>
        <dbReference type="Proteomes" id="UP000724672"/>
    </source>
</evidence>
<keyword evidence="3" id="KW-0902">Two-component regulatory system</keyword>
<evidence type="ECO:0000256" key="2">
    <source>
        <dbReference type="ARBA" id="ARBA00022777"/>
    </source>
</evidence>
<evidence type="ECO:0000256" key="4">
    <source>
        <dbReference type="SAM" id="Phobius"/>
    </source>
</evidence>
<dbReference type="Gene3D" id="3.30.565.10">
    <property type="entry name" value="Histidine kinase-like ATPase, C-terminal domain"/>
    <property type="match status" value="1"/>
</dbReference>
<gene>
    <name evidence="6" type="ORF">GOQ27_09505</name>
</gene>
<dbReference type="EMBL" id="WSFT01000036">
    <property type="protein sequence ID" value="MBS4538699.1"/>
    <property type="molecule type" value="Genomic_DNA"/>
</dbReference>
<keyword evidence="7" id="KW-1185">Reference proteome</keyword>
<organism evidence="6 7">
    <name type="scientific">Anaeromonas frigoriresistens</name>
    <dbReference type="NCBI Taxonomy" id="2683708"/>
    <lineage>
        <taxon>Bacteria</taxon>
        <taxon>Bacillati</taxon>
        <taxon>Bacillota</taxon>
        <taxon>Tissierellia</taxon>
        <taxon>Tissierellales</taxon>
        <taxon>Thermohalobacteraceae</taxon>
        <taxon>Anaeromonas</taxon>
    </lineage>
</organism>
<evidence type="ECO:0000256" key="3">
    <source>
        <dbReference type="ARBA" id="ARBA00023012"/>
    </source>
</evidence>
<dbReference type="PROSITE" id="PS50109">
    <property type="entry name" value="HIS_KIN"/>
    <property type="match status" value="1"/>
</dbReference>
<feature type="transmembrane region" description="Helical" evidence="4">
    <location>
        <begin position="54"/>
        <end position="74"/>
    </location>
</feature>
<dbReference type="PANTHER" id="PTHR43547">
    <property type="entry name" value="TWO-COMPONENT HISTIDINE KINASE"/>
    <property type="match status" value="1"/>
</dbReference>
<reference evidence="6" key="1">
    <citation type="submission" date="2019-12" db="EMBL/GenBank/DDBJ databases">
        <title>Clostridiaceae gen. nov. sp. nov., isolated from sediment in Xinjiang, China.</title>
        <authorList>
            <person name="Zhang R."/>
        </authorList>
    </citation>
    <scope>NUCLEOTIDE SEQUENCE</scope>
    <source>
        <strain evidence="6">D2Q-11</strain>
    </source>
</reference>
<keyword evidence="1" id="KW-0597">Phosphoprotein</keyword>